<feature type="transmembrane region" description="Helical" evidence="1">
    <location>
        <begin position="172"/>
        <end position="193"/>
    </location>
</feature>
<accession>A0A226DVN0</accession>
<evidence type="ECO:0000313" key="2">
    <source>
        <dbReference type="EMBL" id="OXA49512.1"/>
    </source>
</evidence>
<gene>
    <name evidence="2" type="ORF">Fcan01_16030</name>
</gene>
<comment type="caution">
    <text evidence="2">The sequence shown here is derived from an EMBL/GenBank/DDBJ whole genome shotgun (WGS) entry which is preliminary data.</text>
</comment>
<dbReference type="OrthoDB" id="8297494at2759"/>
<evidence type="ECO:0000256" key="1">
    <source>
        <dbReference type="SAM" id="Phobius"/>
    </source>
</evidence>
<keyword evidence="1" id="KW-0812">Transmembrane</keyword>
<name>A0A226DVN0_FOLCA</name>
<feature type="transmembrane region" description="Helical" evidence="1">
    <location>
        <begin position="110"/>
        <end position="127"/>
    </location>
</feature>
<feature type="transmembrane region" description="Helical" evidence="1">
    <location>
        <begin position="298"/>
        <end position="319"/>
    </location>
</feature>
<feature type="transmembrane region" description="Helical" evidence="1">
    <location>
        <begin position="81"/>
        <end position="98"/>
    </location>
</feature>
<evidence type="ECO:0000313" key="3">
    <source>
        <dbReference type="Proteomes" id="UP000198287"/>
    </source>
</evidence>
<feature type="transmembrane region" description="Helical" evidence="1">
    <location>
        <begin position="20"/>
        <end position="37"/>
    </location>
</feature>
<keyword evidence="1" id="KW-0472">Membrane</keyword>
<sequence length="425" mass="48317">MVPGVISGDASTDVKLQSMAMIPTCFAILFLTWIWGLEISSLQLFNSLSKFEQYVIKVVWNSVRCKIEFVKEKKRKNVAHVQRVVFTLYVLGMVRVVLSEDTSTDHKLQSMAIIPVFVTTLFLAWIWSRHISQLQLFNSLSKFEDHLISKYDQAIFWNRLASTRISTQGMVIFSKIMCITLFAAPFLNFGMVLVNPCQPPFLGSMTPFCTGEVWSPSLIATIFRVIIPLIDLWCCFLCSFGGGAFIIIFFGVCVTSFIEYLDVIGRHLSQAPKLMSSIKLYRKICIVERMLNNAFSAVVVPCLLLNAMGVQICSGFVTISRHSLIPMPQFLLYPLVWLNAIVFNFLVTTLSSYVYGNSGKIVGKLEKIMCHLRFRYGRRIAQRELRSCSRLKIKLGNNFIDGMTPLVNQDLAWNQTMSLMLLRKP</sequence>
<protein>
    <submittedName>
        <fullName evidence="2">Uncharacterized protein</fullName>
    </submittedName>
</protein>
<reference evidence="2 3" key="1">
    <citation type="submission" date="2015-12" db="EMBL/GenBank/DDBJ databases">
        <title>The genome of Folsomia candida.</title>
        <authorList>
            <person name="Faddeeva A."/>
            <person name="Derks M.F."/>
            <person name="Anvar Y."/>
            <person name="Smit S."/>
            <person name="Van Straalen N."/>
            <person name="Roelofs D."/>
        </authorList>
    </citation>
    <scope>NUCLEOTIDE SEQUENCE [LARGE SCALE GENOMIC DNA]</scope>
    <source>
        <strain evidence="2 3">VU population</strain>
        <tissue evidence="2">Whole body</tissue>
    </source>
</reference>
<dbReference type="AlphaFoldDB" id="A0A226DVN0"/>
<feature type="transmembrane region" description="Helical" evidence="1">
    <location>
        <begin position="331"/>
        <end position="355"/>
    </location>
</feature>
<feature type="transmembrane region" description="Helical" evidence="1">
    <location>
        <begin position="237"/>
        <end position="258"/>
    </location>
</feature>
<keyword evidence="3" id="KW-1185">Reference proteome</keyword>
<dbReference type="Proteomes" id="UP000198287">
    <property type="component" value="Unassembled WGS sequence"/>
</dbReference>
<dbReference type="EMBL" id="LNIX01000010">
    <property type="protein sequence ID" value="OXA49512.1"/>
    <property type="molecule type" value="Genomic_DNA"/>
</dbReference>
<keyword evidence="1" id="KW-1133">Transmembrane helix</keyword>
<organism evidence="2 3">
    <name type="scientific">Folsomia candida</name>
    <name type="common">Springtail</name>
    <dbReference type="NCBI Taxonomy" id="158441"/>
    <lineage>
        <taxon>Eukaryota</taxon>
        <taxon>Metazoa</taxon>
        <taxon>Ecdysozoa</taxon>
        <taxon>Arthropoda</taxon>
        <taxon>Hexapoda</taxon>
        <taxon>Collembola</taxon>
        <taxon>Entomobryomorpha</taxon>
        <taxon>Isotomoidea</taxon>
        <taxon>Isotomidae</taxon>
        <taxon>Proisotominae</taxon>
        <taxon>Folsomia</taxon>
    </lineage>
</organism>
<proteinExistence type="predicted"/>